<comment type="caution">
    <text evidence="1">The sequence shown here is derived from an EMBL/GenBank/DDBJ whole genome shotgun (WGS) entry which is preliminary data.</text>
</comment>
<dbReference type="AlphaFoldDB" id="A0AAW7IDJ4"/>
<dbReference type="EMBL" id="JAUCEY010000008">
    <property type="protein sequence ID" value="MDM5453590.1"/>
    <property type="molecule type" value="Genomic_DNA"/>
</dbReference>
<organism evidence="1 2">
    <name type="scientific">Peribacillus simplex</name>
    <dbReference type="NCBI Taxonomy" id="1478"/>
    <lineage>
        <taxon>Bacteria</taxon>
        <taxon>Bacillati</taxon>
        <taxon>Bacillota</taxon>
        <taxon>Bacilli</taxon>
        <taxon>Bacillales</taxon>
        <taxon>Bacillaceae</taxon>
        <taxon>Peribacillus</taxon>
    </lineage>
</organism>
<sequence length="92" mass="10819">MADGVDGAIEVKPDRANFHELQRRLVQGISVKKLRRRVNTLIYENSKPEYIRNHSKQVPFFIFSIKAKSNIDDTIREIKTYYEENDVPILNK</sequence>
<name>A0AAW7IDJ4_9BACI</name>
<evidence type="ECO:0000313" key="1">
    <source>
        <dbReference type="EMBL" id="MDM5453590.1"/>
    </source>
</evidence>
<accession>A0AAW7IDJ4</accession>
<dbReference type="RefSeq" id="WP_289320338.1">
    <property type="nucleotide sequence ID" value="NZ_JAUCEY010000008.1"/>
</dbReference>
<protein>
    <submittedName>
        <fullName evidence="1">Uncharacterized protein</fullName>
    </submittedName>
</protein>
<evidence type="ECO:0000313" key="2">
    <source>
        <dbReference type="Proteomes" id="UP001234602"/>
    </source>
</evidence>
<proteinExistence type="predicted"/>
<gene>
    <name evidence="1" type="ORF">QUF89_15590</name>
</gene>
<reference evidence="1" key="1">
    <citation type="submission" date="2023-06" db="EMBL/GenBank/DDBJ databases">
        <title>Comparative genomics of Bacillaceae isolates and their secondary metabolite potential.</title>
        <authorList>
            <person name="Song L."/>
            <person name="Nielsen L.J."/>
            <person name="Mohite O."/>
            <person name="Xu X."/>
            <person name="Weber T."/>
            <person name="Kovacs A.T."/>
        </authorList>
    </citation>
    <scope>NUCLEOTIDE SEQUENCE</scope>
    <source>
        <strain evidence="1">D8_B_37</strain>
    </source>
</reference>
<dbReference type="Proteomes" id="UP001234602">
    <property type="component" value="Unassembled WGS sequence"/>
</dbReference>